<dbReference type="AlphaFoldDB" id="A0A392QEQ7"/>
<dbReference type="EMBL" id="LXQA010129959">
    <property type="protein sequence ID" value="MCI22332.1"/>
    <property type="molecule type" value="Genomic_DNA"/>
</dbReference>
<accession>A0A392QEQ7</accession>
<evidence type="ECO:0000256" key="1">
    <source>
        <dbReference type="ARBA" id="ARBA00005814"/>
    </source>
</evidence>
<protein>
    <submittedName>
        <fullName evidence="4">ABC transporter G family member 11-like</fullName>
    </submittedName>
</protein>
<evidence type="ECO:0000313" key="4">
    <source>
        <dbReference type="EMBL" id="MCI22332.1"/>
    </source>
</evidence>
<organism evidence="4 5">
    <name type="scientific">Trifolium medium</name>
    <dbReference type="NCBI Taxonomy" id="97028"/>
    <lineage>
        <taxon>Eukaryota</taxon>
        <taxon>Viridiplantae</taxon>
        <taxon>Streptophyta</taxon>
        <taxon>Embryophyta</taxon>
        <taxon>Tracheophyta</taxon>
        <taxon>Spermatophyta</taxon>
        <taxon>Magnoliopsida</taxon>
        <taxon>eudicotyledons</taxon>
        <taxon>Gunneridae</taxon>
        <taxon>Pentapetalae</taxon>
        <taxon>rosids</taxon>
        <taxon>fabids</taxon>
        <taxon>Fabales</taxon>
        <taxon>Fabaceae</taxon>
        <taxon>Papilionoideae</taxon>
        <taxon>50 kb inversion clade</taxon>
        <taxon>NPAAA clade</taxon>
        <taxon>Hologalegina</taxon>
        <taxon>IRL clade</taxon>
        <taxon>Trifolieae</taxon>
        <taxon>Trifolium</taxon>
    </lineage>
</organism>
<dbReference type="Proteomes" id="UP000265520">
    <property type="component" value="Unassembled WGS sequence"/>
</dbReference>
<dbReference type="PANTHER" id="PTHR48042">
    <property type="entry name" value="ABC TRANSPORTER G FAMILY MEMBER 11"/>
    <property type="match status" value="1"/>
</dbReference>
<dbReference type="InterPro" id="IPR003439">
    <property type="entry name" value="ABC_transporter-like_ATP-bd"/>
</dbReference>
<dbReference type="InterPro" id="IPR052215">
    <property type="entry name" value="Plant_ABCG"/>
</dbReference>
<keyword evidence="2" id="KW-0813">Transport</keyword>
<evidence type="ECO:0000259" key="3">
    <source>
        <dbReference type="Pfam" id="PF00005"/>
    </source>
</evidence>
<dbReference type="Gene3D" id="3.40.50.300">
    <property type="entry name" value="P-loop containing nucleotide triphosphate hydrolases"/>
    <property type="match status" value="1"/>
</dbReference>
<evidence type="ECO:0000313" key="5">
    <source>
        <dbReference type="Proteomes" id="UP000265520"/>
    </source>
</evidence>
<keyword evidence="5" id="KW-1185">Reference proteome</keyword>
<evidence type="ECO:0000256" key="2">
    <source>
        <dbReference type="ARBA" id="ARBA00022448"/>
    </source>
</evidence>
<proteinExistence type="inferred from homology"/>
<dbReference type="Pfam" id="PF00005">
    <property type="entry name" value="ABC_tran"/>
    <property type="match status" value="1"/>
</dbReference>
<dbReference type="GO" id="GO:0005524">
    <property type="term" value="F:ATP binding"/>
    <property type="evidence" value="ECO:0007669"/>
    <property type="project" value="InterPro"/>
</dbReference>
<name>A0A392QEQ7_9FABA</name>
<dbReference type="SUPFAM" id="SSF52540">
    <property type="entry name" value="P-loop containing nucleoside triphosphate hydrolases"/>
    <property type="match status" value="1"/>
</dbReference>
<dbReference type="PANTHER" id="PTHR48042:SF14">
    <property type="entry name" value="WHITE-BROWN-COMPLEX ABC TRANSPORTER FAMILY PROTEIN"/>
    <property type="match status" value="1"/>
</dbReference>
<reference evidence="4 5" key="1">
    <citation type="journal article" date="2018" name="Front. Plant Sci.">
        <title>Red Clover (Trifolium pratense) and Zigzag Clover (T. medium) - A Picture of Genomic Similarities and Differences.</title>
        <authorList>
            <person name="Dluhosova J."/>
            <person name="Istvanek J."/>
            <person name="Nedelnik J."/>
            <person name="Repkova J."/>
        </authorList>
    </citation>
    <scope>NUCLEOTIDE SEQUENCE [LARGE SCALE GENOMIC DNA]</scope>
    <source>
        <strain evidence="5">cv. 10/8</strain>
        <tissue evidence="4">Leaf</tissue>
    </source>
</reference>
<feature type="domain" description="ABC transporter" evidence="3">
    <location>
        <begin position="32"/>
        <end position="64"/>
    </location>
</feature>
<dbReference type="GO" id="GO:0016887">
    <property type="term" value="F:ATP hydrolysis activity"/>
    <property type="evidence" value="ECO:0007669"/>
    <property type="project" value="InterPro"/>
</dbReference>
<dbReference type="InterPro" id="IPR027417">
    <property type="entry name" value="P-loop_NTPase"/>
</dbReference>
<sequence length="65" mass="6666">MGGHEGEKGGMTVTWENLEAIVTNGKNRKIILHGLTGYAQPGKLLAVMGPSGCGKSTLLDALAGD</sequence>
<comment type="similarity">
    <text evidence="1">Belongs to the ABC transporter superfamily. ABCG family. Eye pigment precursor importer (TC 3.A.1.204) subfamily.</text>
</comment>
<comment type="caution">
    <text evidence="4">The sequence shown here is derived from an EMBL/GenBank/DDBJ whole genome shotgun (WGS) entry which is preliminary data.</text>
</comment>